<accession>A0A4Q2KQ76</accession>
<proteinExistence type="predicted"/>
<feature type="compositionally biased region" description="Pro residues" evidence="1">
    <location>
        <begin position="69"/>
        <end position="84"/>
    </location>
</feature>
<gene>
    <name evidence="2" type="ORF">ESP51_20400</name>
</gene>
<feature type="compositionally biased region" description="Acidic residues" evidence="1">
    <location>
        <begin position="94"/>
        <end position="108"/>
    </location>
</feature>
<name>A0A4Q2KQ76_9MICO</name>
<feature type="non-terminal residue" evidence="2">
    <location>
        <position position="306"/>
    </location>
</feature>
<dbReference type="AlphaFoldDB" id="A0A4Q2KQ76"/>
<reference evidence="2 3" key="1">
    <citation type="submission" date="2019-01" db="EMBL/GenBank/DDBJ databases">
        <title>Agromyces.</title>
        <authorList>
            <person name="Li J."/>
        </authorList>
    </citation>
    <scope>NUCLEOTIDE SEQUENCE [LARGE SCALE GENOMIC DNA]</scope>
    <source>
        <strain evidence="2 3">DSM 15934</strain>
    </source>
</reference>
<organism evidence="2 3">
    <name type="scientific">Agromyces albus</name>
    <dbReference type="NCBI Taxonomy" id="205332"/>
    <lineage>
        <taxon>Bacteria</taxon>
        <taxon>Bacillati</taxon>
        <taxon>Actinomycetota</taxon>
        <taxon>Actinomycetes</taxon>
        <taxon>Micrococcales</taxon>
        <taxon>Microbacteriaceae</taxon>
        <taxon>Agromyces</taxon>
    </lineage>
</organism>
<feature type="compositionally biased region" description="Acidic residues" evidence="1">
    <location>
        <begin position="131"/>
        <end position="142"/>
    </location>
</feature>
<evidence type="ECO:0000313" key="3">
    <source>
        <dbReference type="Proteomes" id="UP000293865"/>
    </source>
</evidence>
<evidence type="ECO:0000256" key="1">
    <source>
        <dbReference type="SAM" id="MobiDB-lite"/>
    </source>
</evidence>
<evidence type="ECO:0000313" key="2">
    <source>
        <dbReference type="EMBL" id="RXZ66799.1"/>
    </source>
</evidence>
<dbReference type="EMBL" id="SDPN01000101">
    <property type="protein sequence ID" value="RXZ66799.1"/>
    <property type="molecule type" value="Genomic_DNA"/>
</dbReference>
<feature type="compositionally biased region" description="Pro residues" evidence="1">
    <location>
        <begin position="191"/>
        <end position="205"/>
    </location>
</feature>
<feature type="compositionally biased region" description="Basic and acidic residues" evidence="1">
    <location>
        <begin position="52"/>
        <end position="62"/>
    </location>
</feature>
<sequence>MSESVGAPFREASVDRRPPFPAFASATGDDDSGREPAEPVDDLLAQLGGAPRNRDRDADHAPRGSTPGPSSPGGPPAGGPPTGPLPGFGALGLDFDDEHDEHDDDVDEHEASGRGHGGVGRLFGRGRQADPDELDDADDAEESAIAREVAATGYFWNLTPDPNAEDPKANPESAGVAPAAFIGPHVFAQPQPQPQPVPEPWPELTPEPVLEDKPEWAFGALPADTSTDWPPDAPTTAFPIGDADVAATTGFPTTAFPAAPRDAAADDDDPLAALFGGTGAAADGAPGAFPATAGAFPAAESRLAAS</sequence>
<feature type="region of interest" description="Disordered" evidence="1">
    <location>
        <begin position="157"/>
        <end position="208"/>
    </location>
</feature>
<protein>
    <submittedName>
        <fullName evidence="2">Uncharacterized protein</fullName>
    </submittedName>
</protein>
<comment type="caution">
    <text evidence="2">The sequence shown here is derived from an EMBL/GenBank/DDBJ whole genome shotgun (WGS) entry which is preliminary data.</text>
</comment>
<feature type="compositionally biased region" description="Gly residues" evidence="1">
    <location>
        <begin position="114"/>
        <end position="123"/>
    </location>
</feature>
<feature type="compositionally biased region" description="Low complexity" evidence="1">
    <location>
        <begin position="271"/>
        <end position="293"/>
    </location>
</feature>
<dbReference type="Proteomes" id="UP000293865">
    <property type="component" value="Unassembled WGS sequence"/>
</dbReference>
<keyword evidence="3" id="KW-1185">Reference proteome</keyword>
<feature type="compositionally biased region" description="Low complexity" evidence="1">
    <location>
        <begin position="246"/>
        <end position="262"/>
    </location>
</feature>
<feature type="region of interest" description="Disordered" evidence="1">
    <location>
        <begin position="220"/>
        <end position="293"/>
    </location>
</feature>
<feature type="region of interest" description="Disordered" evidence="1">
    <location>
        <begin position="1"/>
        <end position="144"/>
    </location>
</feature>